<comment type="caution">
    <text evidence="3">The sequence shown here is derived from an EMBL/GenBank/DDBJ whole genome shotgun (WGS) entry which is preliminary data.</text>
</comment>
<feature type="transmembrane region" description="Helical" evidence="2">
    <location>
        <begin position="427"/>
        <end position="446"/>
    </location>
</feature>
<dbReference type="CDD" id="cd13131">
    <property type="entry name" value="MATE_NorM_like"/>
    <property type="match status" value="1"/>
</dbReference>
<proteinExistence type="predicted"/>
<keyword evidence="2" id="KW-0472">Membrane</keyword>
<reference evidence="3 4" key="1">
    <citation type="submission" date="2020-03" db="EMBL/GenBank/DDBJ databases">
        <title>Genomic Encyclopedia of Type Strains, Phase IV (KMG-IV): sequencing the most valuable type-strain genomes for metagenomic binning, comparative biology and taxonomic classification.</title>
        <authorList>
            <person name="Goeker M."/>
        </authorList>
    </citation>
    <scope>NUCLEOTIDE SEQUENCE [LARGE SCALE GENOMIC DNA]</scope>
    <source>
        <strain evidence="3 4">DSM 27651</strain>
    </source>
</reference>
<sequence length="459" mass="48763">MPRSLDSSAWRTEAAATLALAAPLILTNVAQALIHATDVALVGRLGRDPLAAAQLGINLYTAFLIFGVGLVTAAAPMMARERGRFRHSVRDLRRTFRQTVWVALAICLPFWLILWNTAPILIALGQQPALAAAAQSLVRPLMWGLFPYLLFVVLRSFVSALERPTAALLIAVAAVIFNFAINSVLIFGLGPVAPLGLFGAGLGSSITNLLMALGLSAVVMTDRRFRRYRLFGRFWRPDSARFAQVWRLGLPIAVTLALEVTVFNAAVFLMGLIGTDALAAHGIAIQIAALSFMVPLGLSQAVTVRVGLALGRGDKMGITRAGWTSFWMGTGFMAVMALLLIAAPRLLISAFVPLDDPSFARAIPLAVSFLAVAALFQVVDGAQAVGAGMLRGLHDTTVPMIFAAVGYWGIGLSLGAGLAFWGGWGGLGIWVGLATGLAVVSVLMVARWVMRDRLGLVVL</sequence>
<accession>A0ABX0XLS0</accession>
<name>A0ABX0XLS0_9SPHN</name>
<feature type="transmembrane region" description="Helical" evidence="2">
    <location>
        <begin position="400"/>
        <end position="421"/>
    </location>
</feature>
<evidence type="ECO:0000256" key="2">
    <source>
        <dbReference type="SAM" id="Phobius"/>
    </source>
</evidence>
<evidence type="ECO:0000256" key="1">
    <source>
        <dbReference type="ARBA" id="ARBA00022448"/>
    </source>
</evidence>
<dbReference type="NCBIfam" id="TIGR00797">
    <property type="entry name" value="matE"/>
    <property type="match status" value="1"/>
</dbReference>
<dbReference type="Proteomes" id="UP000734218">
    <property type="component" value="Unassembled WGS sequence"/>
</dbReference>
<dbReference type="RefSeq" id="WP_167954161.1">
    <property type="nucleotide sequence ID" value="NZ_JAATJE010000001.1"/>
</dbReference>
<feature type="transmembrane region" description="Helical" evidence="2">
    <location>
        <begin position="359"/>
        <end position="379"/>
    </location>
</feature>
<feature type="transmembrane region" description="Helical" evidence="2">
    <location>
        <begin position="100"/>
        <end position="125"/>
    </location>
</feature>
<dbReference type="PANTHER" id="PTHR43298:SF2">
    <property type="entry name" value="FMN_FAD EXPORTER YEEO-RELATED"/>
    <property type="match status" value="1"/>
</dbReference>
<evidence type="ECO:0000313" key="3">
    <source>
        <dbReference type="EMBL" id="NJC34304.1"/>
    </source>
</evidence>
<keyword evidence="4" id="KW-1185">Reference proteome</keyword>
<dbReference type="EMBL" id="JAATJE010000001">
    <property type="protein sequence ID" value="NJC34304.1"/>
    <property type="molecule type" value="Genomic_DNA"/>
</dbReference>
<evidence type="ECO:0000313" key="4">
    <source>
        <dbReference type="Proteomes" id="UP000734218"/>
    </source>
</evidence>
<gene>
    <name evidence="3" type="ORF">GGR88_001778</name>
</gene>
<feature type="transmembrane region" description="Helical" evidence="2">
    <location>
        <begin position="137"/>
        <end position="154"/>
    </location>
</feature>
<feature type="transmembrane region" description="Helical" evidence="2">
    <location>
        <begin position="195"/>
        <end position="219"/>
    </location>
</feature>
<feature type="transmembrane region" description="Helical" evidence="2">
    <location>
        <begin position="166"/>
        <end position="189"/>
    </location>
</feature>
<dbReference type="InterPro" id="IPR002528">
    <property type="entry name" value="MATE_fam"/>
</dbReference>
<dbReference type="InterPro" id="IPR050222">
    <property type="entry name" value="MATE_MdtK"/>
</dbReference>
<feature type="transmembrane region" description="Helical" evidence="2">
    <location>
        <begin position="279"/>
        <end position="304"/>
    </location>
</feature>
<dbReference type="Pfam" id="PF01554">
    <property type="entry name" value="MatE"/>
    <property type="match status" value="2"/>
</dbReference>
<keyword evidence="2" id="KW-1133">Transmembrane helix</keyword>
<keyword evidence="1" id="KW-0813">Transport</keyword>
<feature type="transmembrane region" description="Helical" evidence="2">
    <location>
        <begin position="248"/>
        <end position="273"/>
    </location>
</feature>
<dbReference type="PANTHER" id="PTHR43298">
    <property type="entry name" value="MULTIDRUG RESISTANCE PROTEIN NORM-RELATED"/>
    <property type="match status" value="1"/>
</dbReference>
<organism evidence="3 4">
    <name type="scientific">Sphingomonas jejuensis</name>
    <dbReference type="NCBI Taxonomy" id="904715"/>
    <lineage>
        <taxon>Bacteria</taxon>
        <taxon>Pseudomonadati</taxon>
        <taxon>Pseudomonadota</taxon>
        <taxon>Alphaproteobacteria</taxon>
        <taxon>Sphingomonadales</taxon>
        <taxon>Sphingomonadaceae</taxon>
        <taxon>Sphingomonas</taxon>
    </lineage>
</organism>
<feature type="transmembrane region" description="Helical" evidence="2">
    <location>
        <begin position="325"/>
        <end position="347"/>
    </location>
</feature>
<feature type="transmembrane region" description="Helical" evidence="2">
    <location>
        <begin position="56"/>
        <end position="79"/>
    </location>
</feature>
<keyword evidence="2" id="KW-0812">Transmembrane</keyword>
<protein>
    <submittedName>
        <fullName evidence="3">MATE family multidrug resistance protein</fullName>
    </submittedName>
</protein>